<protein>
    <submittedName>
        <fullName evidence="2">Uncharacterized protein</fullName>
    </submittedName>
</protein>
<proteinExistence type="predicted"/>
<dbReference type="AlphaFoldDB" id="A0AA37HN23"/>
<feature type="region of interest" description="Disordered" evidence="1">
    <location>
        <begin position="1"/>
        <end position="51"/>
    </location>
</feature>
<evidence type="ECO:0000313" key="3">
    <source>
        <dbReference type="Proteomes" id="UP001055108"/>
    </source>
</evidence>
<dbReference type="EMBL" id="BPQM01000039">
    <property type="protein sequence ID" value="GJD78595.1"/>
    <property type="molecule type" value="Genomic_DNA"/>
</dbReference>
<gene>
    <name evidence="2" type="ORF">NBEOAGPD_1812</name>
</gene>
<evidence type="ECO:0000313" key="2">
    <source>
        <dbReference type="EMBL" id="GJD78595.1"/>
    </source>
</evidence>
<reference evidence="2" key="1">
    <citation type="journal article" date="2016" name="Front. Microbiol.">
        <title>Genome Sequence of the Piezophilic, Mesophilic Sulfate-Reducing Bacterium Desulfovibrio indicus J2T.</title>
        <authorList>
            <person name="Cao J."/>
            <person name="Maignien L."/>
            <person name="Shao Z."/>
            <person name="Alain K."/>
            <person name="Jebbar M."/>
        </authorList>
    </citation>
    <scope>NUCLEOTIDE SEQUENCE</scope>
    <source>
        <strain evidence="2">NBRC 103626</strain>
    </source>
</reference>
<sequence length="51" mass="5273">MRPGRRNGGVHPRPGSDPRRMMNGADLPGTVPSFQEPQGGFGGALDVLATG</sequence>
<name>A0AA37HN23_9HYPH</name>
<organism evidence="2 3">
    <name type="scientific">Methylobacterium gregans</name>
    <dbReference type="NCBI Taxonomy" id="374424"/>
    <lineage>
        <taxon>Bacteria</taxon>
        <taxon>Pseudomonadati</taxon>
        <taxon>Pseudomonadota</taxon>
        <taxon>Alphaproteobacteria</taxon>
        <taxon>Hyphomicrobiales</taxon>
        <taxon>Methylobacteriaceae</taxon>
        <taxon>Methylobacterium</taxon>
    </lineage>
</organism>
<keyword evidence="3" id="KW-1185">Reference proteome</keyword>
<evidence type="ECO:0000256" key="1">
    <source>
        <dbReference type="SAM" id="MobiDB-lite"/>
    </source>
</evidence>
<reference evidence="2" key="2">
    <citation type="submission" date="2021-08" db="EMBL/GenBank/DDBJ databases">
        <authorList>
            <person name="Tani A."/>
            <person name="Ola A."/>
            <person name="Ogura Y."/>
            <person name="Katsura K."/>
            <person name="Hayashi T."/>
        </authorList>
    </citation>
    <scope>NUCLEOTIDE SEQUENCE</scope>
    <source>
        <strain evidence="2">NBRC 103626</strain>
    </source>
</reference>
<dbReference type="Proteomes" id="UP001055108">
    <property type="component" value="Unassembled WGS sequence"/>
</dbReference>
<accession>A0AA37HN23</accession>
<comment type="caution">
    <text evidence="2">The sequence shown here is derived from an EMBL/GenBank/DDBJ whole genome shotgun (WGS) entry which is preliminary data.</text>
</comment>